<name>A0A103Y099_CYNCS</name>
<dbReference type="InterPro" id="IPR036312">
    <property type="entry name" value="Bifun_inhib/LTP/seed_sf"/>
</dbReference>
<protein>
    <submittedName>
        <fullName evidence="5">Bifunctional inhibitor/plant lipid transfer protein/seed storage helical domain-containing protein</fullName>
    </submittedName>
</protein>
<keyword evidence="3" id="KW-1133">Transmembrane helix</keyword>
<dbReference type="CDD" id="cd01959">
    <property type="entry name" value="nsLTP2"/>
    <property type="match status" value="1"/>
</dbReference>
<dbReference type="SUPFAM" id="SSF47699">
    <property type="entry name" value="Bifunctional inhibitor/lipid-transfer protein/seed storage 2S albumin"/>
    <property type="match status" value="1"/>
</dbReference>
<reference evidence="5 6" key="1">
    <citation type="journal article" date="2016" name="Sci. Rep.">
        <title>The genome sequence of the outbreeding globe artichoke constructed de novo incorporating a phase-aware low-pass sequencing strategy of F1 progeny.</title>
        <authorList>
            <person name="Scaglione D."/>
            <person name="Reyes-Chin-Wo S."/>
            <person name="Acquadro A."/>
            <person name="Froenicke L."/>
            <person name="Portis E."/>
            <person name="Beitel C."/>
            <person name="Tirone M."/>
            <person name="Mauro R."/>
            <person name="Lo Monaco A."/>
            <person name="Mauromicale G."/>
            <person name="Faccioli P."/>
            <person name="Cattivelli L."/>
            <person name="Rieseberg L."/>
            <person name="Michelmore R."/>
            <person name="Lanteri S."/>
        </authorList>
    </citation>
    <scope>NUCLEOTIDE SEQUENCE [LARGE SCALE GENOMIC DNA]</scope>
    <source>
        <strain evidence="5">2C</strain>
    </source>
</reference>
<dbReference type="GO" id="GO:0006869">
    <property type="term" value="P:lipid transport"/>
    <property type="evidence" value="ECO:0007669"/>
    <property type="project" value="InterPro"/>
</dbReference>
<keyword evidence="2" id="KW-0446">Lipid-binding</keyword>
<dbReference type="OMA" id="PTTECCD"/>
<dbReference type="PANTHER" id="PTHR33214:SF85">
    <property type="entry name" value="BIFUNCTIONAL INHIBITOR_PLANT LIPID TRANSFER PROTEIN_SEED STORAGE HELICAL DOMAIN-CONTAINING PROTEIN"/>
    <property type="match status" value="1"/>
</dbReference>
<feature type="transmembrane region" description="Helical" evidence="3">
    <location>
        <begin position="12"/>
        <end position="30"/>
    </location>
</feature>
<keyword evidence="3" id="KW-0812">Transmembrane</keyword>
<organism evidence="5 6">
    <name type="scientific">Cynara cardunculus var. scolymus</name>
    <name type="common">Globe artichoke</name>
    <name type="synonym">Cynara scolymus</name>
    <dbReference type="NCBI Taxonomy" id="59895"/>
    <lineage>
        <taxon>Eukaryota</taxon>
        <taxon>Viridiplantae</taxon>
        <taxon>Streptophyta</taxon>
        <taxon>Embryophyta</taxon>
        <taxon>Tracheophyta</taxon>
        <taxon>Spermatophyta</taxon>
        <taxon>Magnoliopsida</taxon>
        <taxon>eudicotyledons</taxon>
        <taxon>Gunneridae</taxon>
        <taxon>Pentapetalae</taxon>
        <taxon>asterids</taxon>
        <taxon>campanulids</taxon>
        <taxon>Asterales</taxon>
        <taxon>Asteraceae</taxon>
        <taxon>Carduoideae</taxon>
        <taxon>Cardueae</taxon>
        <taxon>Carduinae</taxon>
        <taxon>Cynara</taxon>
    </lineage>
</organism>
<dbReference type="InterPro" id="IPR016140">
    <property type="entry name" value="Bifunc_inhib/LTP/seed_store"/>
</dbReference>
<dbReference type="Proteomes" id="UP000243975">
    <property type="component" value="Unassembled WGS sequence"/>
</dbReference>
<dbReference type="STRING" id="59895.A0A103Y099"/>
<evidence type="ECO:0000256" key="3">
    <source>
        <dbReference type="SAM" id="Phobius"/>
    </source>
</evidence>
<gene>
    <name evidence="5" type="ORF">Ccrd_021621</name>
</gene>
<dbReference type="GO" id="GO:0008289">
    <property type="term" value="F:lipid binding"/>
    <property type="evidence" value="ECO:0007669"/>
    <property type="project" value="UniProtKB-KW"/>
</dbReference>
<sequence length="102" mass="11073">MEISPSYVGPRCFTVVVMVVMLLFTGNLQLTEAQTRCDPVELSWCLQAIVSNIPPSRTCCRKLKGQEACLCREKTDPTFGAYLGLPGAKRVAAACGVTFPNC</sequence>
<dbReference type="InterPro" id="IPR033872">
    <property type="entry name" value="nsLTP2"/>
</dbReference>
<comment type="caution">
    <text evidence="5">The sequence shown here is derived from an EMBL/GenBank/DDBJ whole genome shotgun (WGS) entry which is preliminary data.</text>
</comment>
<proteinExistence type="predicted"/>
<evidence type="ECO:0000256" key="2">
    <source>
        <dbReference type="ARBA" id="ARBA00023121"/>
    </source>
</evidence>
<dbReference type="Gene3D" id="1.10.110.10">
    <property type="entry name" value="Plant lipid-transfer and hydrophobic proteins"/>
    <property type="match status" value="1"/>
</dbReference>
<dbReference type="PANTHER" id="PTHR33214">
    <property type="entry name" value="BIFUNCTIONAL INHIBITOR/LIPID-TRANSFER PROTEIN/SEED STORAGE 2S ALBUMIN SUPERFAMILY PROTEIN"/>
    <property type="match status" value="1"/>
</dbReference>
<accession>A0A103Y099</accession>
<dbReference type="Pfam" id="PF00234">
    <property type="entry name" value="Tryp_alpha_amyl"/>
    <property type="match status" value="1"/>
</dbReference>
<evidence type="ECO:0000313" key="6">
    <source>
        <dbReference type="Proteomes" id="UP000243975"/>
    </source>
</evidence>
<feature type="domain" description="Bifunctional inhibitor/plant lipid transfer protein/seed storage helical" evidence="4">
    <location>
        <begin position="41"/>
        <end position="102"/>
    </location>
</feature>
<keyword evidence="3" id="KW-0472">Membrane</keyword>
<dbReference type="EMBL" id="LEKV01003398">
    <property type="protein sequence ID" value="KVI00160.1"/>
    <property type="molecule type" value="Genomic_DNA"/>
</dbReference>
<evidence type="ECO:0000259" key="4">
    <source>
        <dbReference type="Pfam" id="PF00234"/>
    </source>
</evidence>
<dbReference type="Gramene" id="KVI00160">
    <property type="protein sequence ID" value="KVI00160"/>
    <property type="gene ID" value="Ccrd_021621"/>
</dbReference>
<keyword evidence="6" id="KW-1185">Reference proteome</keyword>
<keyword evidence="1" id="KW-0813">Transport</keyword>
<dbReference type="AlphaFoldDB" id="A0A103Y099"/>
<evidence type="ECO:0000313" key="5">
    <source>
        <dbReference type="EMBL" id="KVI00160.1"/>
    </source>
</evidence>
<evidence type="ECO:0000256" key="1">
    <source>
        <dbReference type="ARBA" id="ARBA00022448"/>
    </source>
</evidence>